<dbReference type="SUPFAM" id="SSF53383">
    <property type="entry name" value="PLP-dependent transferases"/>
    <property type="match status" value="1"/>
</dbReference>
<dbReference type="Pfam" id="PF00202">
    <property type="entry name" value="Aminotran_3"/>
    <property type="match status" value="1"/>
</dbReference>
<proteinExistence type="inferred from homology"/>
<dbReference type="InterPro" id="IPR049704">
    <property type="entry name" value="Aminotrans_3_PPA_site"/>
</dbReference>
<dbReference type="STRING" id="550983.A4R26_32145"/>
<comment type="cofactor">
    <cofactor evidence="1">
        <name>pyridoxal 5'-phosphate</name>
        <dbReference type="ChEBI" id="CHEBI:597326"/>
    </cofactor>
</comment>
<evidence type="ECO:0008006" key="9">
    <source>
        <dbReference type="Google" id="ProtNLM"/>
    </source>
</evidence>
<dbReference type="AlphaFoldDB" id="A0A1V9EJU4"/>
<comment type="caution">
    <text evidence="7">The sequence shown here is derived from an EMBL/GenBank/DDBJ whole genome shotgun (WGS) entry which is preliminary data.</text>
</comment>
<evidence type="ECO:0000256" key="4">
    <source>
        <dbReference type="ARBA" id="ARBA00022679"/>
    </source>
</evidence>
<dbReference type="InterPro" id="IPR015421">
    <property type="entry name" value="PyrdxlP-dep_Trfase_major"/>
</dbReference>
<evidence type="ECO:0000256" key="6">
    <source>
        <dbReference type="RuleBase" id="RU003560"/>
    </source>
</evidence>
<evidence type="ECO:0000256" key="3">
    <source>
        <dbReference type="ARBA" id="ARBA00022576"/>
    </source>
</evidence>
<dbReference type="Gene3D" id="3.90.1150.10">
    <property type="entry name" value="Aspartate Aminotransferase, domain 1"/>
    <property type="match status" value="1"/>
</dbReference>
<comment type="similarity">
    <text evidence="2 6">Belongs to the class-III pyridoxal-phosphate-dependent aminotransferase family.</text>
</comment>
<dbReference type="PANTHER" id="PTHR43552">
    <property type="entry name" value="DIAMINOBUTYRATE--2-OXOGLUTARATE AMINOTRANSFERASE"/>
    <property type="match status" value="1"/>
</dbReference>
<accession>A0A1V9EJU4</accession>
<dbReference type="GO" id="GO:0030170">
    <property type="term" value="F:pyridoxal phosphate binding"/>
    <property type="evidence" value="ECO:0007669"/>
    <property type="project" value="InterPro"/>
</dbReference>
<sequence>MGIDASIRAKESEVRYYSRLFPVVFSKGSGSYVYDQEGNGYLDFFCGSGSLNYGHSNPVMKQAVIDYLLADGIINGLDQMTSAKMLFINEFFETIILPRGYNYKMQFCGPTGTNSVEAAIKLARKYTGREKIVYFEHSFHGMSYGSMSVSGMKNKNLHKDYTRHTVEMPYAEKAESIGNFKQYLQSASADNLPAAVILETIQAEGGIRVASKVWLEEVASIARDFGLLLIADEIQTGCGRTGTFFSFESTELKPDIVCLSKSLSGYGFPLSVNLINPAIDCWTPGEHNGTFRGNNIAFVSAAYALQYWKTDAFEKNIMNSAAFIEDYFMSDSFLQKIQLKGRGLMRGIELRNEEEAMQLQRTLFRNGILMDVCGYRDNVVKIMPPVTIAQDDLQKGLDIIHQSLIECLS</sequence>
<evidence type="ECO:0000256" key="2">
    <source>
        <dbReference type="ARBA" id="ARBA00008954"/>
    </source>
</evidence>
<dbReference type="Gene3D" id="3.40.640.10">
    <property type="entry name" value="Type I PLP-dependent aspartate aminotransferase-like (Major domain)"/>
    <property type="match status" value="1"/>
</dbReference>
<dbReference type="PROSITE" id="PS00600">
    <property type="entry name" value="AA_TRANSFER_CLASS_3"/>
    <property type="match status" value="1"/>
</dbReference>
<gene>
    <name evidence="7" type="ORF">A4R26_32145</name>
</gene>
<dbReference type="EMBL" id="LWBP01000249">
    <property type="protein sequence ID" value="OQP46204.1"/>
    <property type="molecule type" value="Genomic_DNA"/>
</dbReference>
<dbReference type="NCBIfam" id="NF006733">
    <property type="entry name" value="PRK09264.1"/>
    <property type="match status" value="1"/>
</dbReference>
<dbReference type="InterPro" id="IPR005814">
    <property type="entry name" value="Aminotrans_3"/>
</dbReference>
<keyword evidence="8" id="KW-1185">Reference proteome</keyword>
<organism evidence="7 8">
    <name type="scientific">Niastella populi</name>
    <dbReference type="NCBI Taxonomy" id="550983"/>
    <lineage>
        <taxon>Bacteria</taxon>
        <taxon>Pseudomonadati</taxon>
        <taxon>Bacteroidota</taxon>
        <taxon>Chitinophagia</taxon>
        <taxon>Chitinophagales</taxon>
        <taxon>Chitinophagaceae</taxon>
        <taxon>Niastella</taxon>
    </lineage>
</organism>
<dbReference type="CDD" id="cd00610">
    <property type="entry name" value="OAT_like"/>
    <property type="match status" value="1"/>
</dbReference>
<evidence type="ECO:0000313" key="7">
    <source>
        <dbReference type="EMBL" id="OQP46204.1"/>
    </source>
</evidence>
<evidence type="ECO:0000256" key="5">
    <source>
        <dbReference type="ARBA" id="ARBA00022898"/>
    </source>
</evidence>
<protein>
    <recommendedName>
        <fullName evidence="9">Diaminobutyrate--2-oxoglutarate transaminase</fullName>
    </recommendedName>
</protein>
<name>A0A1V9EJU4_9BACT</name>
<dbReference type="PANTHER" id="PTHR43552:SF2">
    <property type="entry name" value="DIAMINOBUTYRATE--2-OXOGLUTARATE TRANSAMINASE"/>
    <property type="match status" value="1"/>
</dbReference>
<dbReference type="PIRSF" id="PIRSF000521">
    <property type="entry name" value="Transaminase_4ab_Lys_Orn"/>
    <property type="match status" value="1"/>
</dbReference>
<keyword evidence="5 6" id="KW-0663">Pyridoxal phosphate</keyword>
<dbReference type="GO" id="GO:0008483">
    <property type="term" value="F:transaminase activity"/>
    <property type="evidence" value="ECO:0007669"/>
    <property type="project" value="UniProtKB-KW"/>
</dbReference>
<dbReference type="InterPro" id="IPR004637">
    <property type="entry name" value="Dat"/>
</dbReference>
<reference evidence="8" key="1">
    <citation type="submission" date="2016-04" db="EMBL/GenBank/DDBJ databases">
        <authorList>
            <person name="Chen L."/>
            <person name="Zhuang W."/>
            <person name="Wang G."/>
        </authorList>
    </citation>
    <scope>NUCLEOTIDE SEQUENCE [LARGE SCALE GENOMIC DNA]</scope>
    <source>
        <strain evidence="8">208</strain>
    </source>
</reference>
<dbReference type="Proteomes" id="UP000192276">
    <property type="component" value="Unassembled WGS sequence"/>
</dbReference>
<dbReference type="InterPro" id="IPR015422">
    <property type="entry name" value="PyrdxlP-dep_Trfase_small"/>
</dbReference>
<keyword evidence="3" id="KW-0032">Aminotransferase</keyword>
<dbReference type="InterPro" id="IPR015424">
    <property type="entry name" value="PyrdxlP-dep_Trfase"/>
</dbReference>
<evidence type="ECO:0000256" key="1">
    <source>
        <dbReference type="ARBA" id="ARBA00001933"/>
    </source>
</evidence>
<evidence type="ECO:0000313" key="8">
    <source>
        <dbReference type="Proteomes" id="UP000192276"/>
    </source>
</evidence>
<keyword evidence="4" id="KW-0808">Transferase</keyword>